<organism evidence="5 6">
    <name type="scientific">Dreissena polymorpha</name>
    <name type="common">Zebra mussel</name>
    <name type="synonym">Mytilus polymorpha</name>
    <dbReference type="NCBI Taxonomy" id="45954"/>
    <lineage>
        <taxon>Eukaryota</taxon>
        <taxon>Metazoa</taxon>
        <taxon>Spiralia</taxon>
        <taxon>Lophotrochozoa</taxon>
        <taxon>Mollusca</taxon>
        <taxon>Bivalvia</taxon>
        <taxon>Autobranchia</taxon>
        <taxon>Heteroconchia</taxon>
        <taxon>Euheterodonta</taxon>
        <taxon>Imparidentia</taxon>
        <taxon>Neoheterodontei</taxon>
        <taxon>Myida</taxon>
        <taxon>Dreissenoidea</taxon>
        <taxon>Dreissenidae</taxon>
        <taxon>Dreissena</taxon>
    </lineage>
</organism>
<dbReference type="Proteomes" id="UP000828390">
    <property type="component" value="Unassembled WGS sequence"/>
</dbReference>
<feature type="repeat" description="NHL" evidence="3">
    <location>
        <begin position="237"/>
        <end position="272"/>
    </location>
</feature>
<comment type="caution">
    <text evidence="5">The sequence shown here is derived from an EMBL/GenBank/DDBJ whole genome shotgun (WGS) entry which is preliminary data.</text>
</comment>
<dbReference type="InterPro" id="IPR001258">
    <property type="entry name" value="NHL_repeat"/>
</dbReference>
<proteinExistence type="predicted"/>
<evidence type="ECO:0000256" key="1">
    <source>
        <dbReference type="ARBA" id="ARBA00022737"/>
    </source>
</evidence>
<dbReference type="SUPFAM" id="SSF101898">
    <property type="entry name" value="NHL repeat"/>
    <property type="match status" value="1"/>
</dbReference>
<dbReference type="PROSITE" id="PS51125">
    <property type="entry name" value="NHL"/>
    <property type="match status" value="1"/>
</dbReference>
<keyword evidence="1" id="KW-0677">Repeat</keyword>
<dbReference type="InterPro" id="IPR000315">
    <property type="entry name" value="Znf_B-box"/>
</dbReference>
<dbReference type="PROSITE" id="PS50119">
    <property type="entry name" value="ZF_BBOX"/>
    <property type="match status" value="1"/>
</dbReference>
<keyword evidence="2" id="KW-0863">Zinc-finger</keyword>
<keyword evidence="6" id="KW-1185">Reference proteome</keyword>
<dbReference type="AlphaFoldDB" id="A0A9D4RX48"/>
<feature type="domain" description="B box-type" evidence="4">
    <location>
        <begin position="11"/>
        <end position="53"/>
    </location>
</feature>
<dbReference type="InterPro" id="IPR011042">
    <property type="entry name" value="6-blade_b-propeller_TolB-like"/>
</dbReference>
<evidence type="ECO:0000256" key="3">
    <source>
        <dbReference type="PROSITE-ProRule" id="PRU00504"/>
    </source>
</evidence>
<reference evidence="5" key="1">
    <citation type="journal article" date="2019" name="bioRxiv">
        <title>The Genome of the Zebra Mussel, Dreissena polymorpha: A Resource for Invasive Species Research.</title>
        <authorList>
            <person name="McCartney M.A."/>
            <person name="Auch B."/>
            <person name="Kono T."/>
            <person name="Mallez S."/>
            <person name="Zhang Y."/>
            <person name="Obille A."/>
            <person name="Becker A."/>
            <person name="Abrahante J.E."/>
            <person name="Garbe J."/>
            <person name="Badalamenti J.P."/>
            <person name="Herman A."/>
            <person name="Mangelson H."/>
            <person name="Liachko I."/>
            <person name="Sullivan S."/>
            <person name="Sone E.D."/>
            <person name="Koren S."/>
            <person name="Silverstein K.A.T."/>
            <person name="Beckman K.B."/>
            <person name="Gohl D.M."/>
        </authorList>
    </citation>
    <scope>NUCLEOTIDE SEQUENCE</scope>
    <source>
        <strain evidence="5">Duluth1</strain>
        <tissue evidence="5">Whole animal</tissue>
    </source>
</reference>
<dbReference type="GO" id="GO:0008270">
    <property type="term" value="F:zinc ion binding"/>
    <property type="evidence" value="ECO:0007669"/>
    <property type="project" value="UniProtKB-KW"/>
</dbReference>
<gene>
    <name evidence="5" type="ORF">DPMN_006143</name>
</gene>
<keyword evidence="2" id="KW-0862">Zinc</keyword>
<evidence type="ECO:0000313" key="5">
    <source>
        <dbReference type="EMBL" id="KAH3882210.1"/>
    </source>
</evidence>
<accession>A0A9D4RX48</accession>
<dbReference type="EMBL" id="JAIWYP010000001">
    <property type="protein sequence ID" value="KAH3882210.1"/>
    <property type="molecule type" value="Genomic_DNA"/>
</dbReference>
<name>A0A9D4RX48_DREPO</name>
<evidence type="ECO:0000259" key="4">
    <source>
        <dbReference type="PROSITE" id="PS50119"/>
    </source>
</evidence>
<sequence>MKWPLSQKMETSLLICIIHKCEQITMYCADHSQLCCCKCVELNHRLCVQVTPLPQAAGGKSTNFKNLSVSTENTLSQLKQCQTYQEDRIKSLKVSYKEHERLIVDGMRVNIVSYLRECETSTVNTTHKHMQYPISEMREEIKYLLADFEKSTIKEKKEELNLKQAALKVVRNSCIRLHYELFHLHVAIPKVLGKEISFIASKKCLENIQQSNIFIKENFPNHVFTVNGKSVHNVKMPSDLHICRIKAVCALPNGQLLVADSNNKRVKLLNQQYQVVSHLDFRDGIIQDMCLITPTEVAVAMWSNYEVQFITVSQSQIAKGRKLKLQHYCAGIAHNQGDLYICSGTALYKFTLSGELVCRLYEDSSADLTVMKCAVSPTGDRLYITNPDQNKLLTLARDDTLLATYTDPALVDPHGLHVTPAGQVLVCGWVSQTVLQVGWEGKSKLANLATQEDGVLGPCSVCYCSTTSSIIVGQYRNNNILVFRVE</sequence>
<dbReference type="Gene3D" id="2.120.10.30">
    <property type="entry name" value="TolB, C-terminal domain"/>
    <property type="match status" value="1"/>
</dbReference>
<reference evidence="5" key="2">
    <citation type="submission" date="2020-11" db="EMBL/GenBank/DDBJ databases">
        <authorList>
            <person name="McCartney M.A."/>
            <person name="Auch B."/>
            <person name="Kono T."/>
            <person name="Mallez S."/>
            <person name="Becker A."/>
            <person name="Gohl D.M."/>
            <person name="Silverstein K.A.T."/>
            <person name="Koren S."/>
            <person name="Bechman K.B."/>
            <person name="Herman A."/>
            <person name="Abrahante J.E."/>
            <person name="Garbe J."/>
        </authorList>
    </citation>
    <scope>NUCLEOTIDE SEQUENCE</scope>
    <source>
        <strain evidence="5">Duluth1</strain>
        <tissue evidence="5">Whole animal</tissue>
    </source>
</reference>
<keyword evidence="2" id="KW-0479">Metal-binding</keyword>
<dbReference type="SUPFAM" id="SSF57845">
    <property type="entry name" value="B-box zinc-binding domain"/>
    <property type="match status" value="1"/>
</dbReference>
<protein>
    <recommendedName>
        <fullName evidence="4">B box-type domain-containing protein</fullName>
    </recommendedName>
</protein>
<dbReference type="Pfam" id="PF01436">
    <property type="entry name" value="NHL"/>
    <property type="match status" value="1"/>
</dbReference>
<evidence type="ECO:0000256" key="2">
    <source>
        <dbReference type="PROSITE-ProRule" id="PRU00024"/>
    </source>
</evidence>
<evidence type="ECO:0000313" key="6">
    <source>
        <dbReference type="Proteomes" id="UP000828390"/>
    </source>
</evidence>